<dbReference type="FunFam" id="3.10.50.40:FF:000001">
    <property type="entry name" value="Trigger factor"/>
    <property type="match status" value="1"/>
</dbReference>
<dbReference type="GO" id="GO:0003755">
    <property type="term" value="F:peptidyl-prolyl cis-trans isomerase activity"/>
    <property type="evidence" value="ECO:0007669"/>
    <property type="project" value="UniProtKB-UniRule"/>
</dbReference>
<evidence type="ECO:0000256" key="4">
    <source>
        <dbReference type="ARBA" id="ARBA00016902"/>
    </source>
</evidence>
<evidence type="ECO:0000256" key="6">
    <source>
        <dbReference type="ARBA" id="ARBA00023110"/>
    </source>
</evidence>
<dbReference type="Gene3D" id="3.30.70.1050">
    <property type="entry name" value="Trigger factor ribosome-binding domain"/>
    <property type="match status" value="1"/>
</dbReference>
<dbReference type="Proteomes" id="UP000294813">
    <property type="component" value="Unassembled WGS sequence"/>
</dbReference>
<dbReference type="Gene3D" id="1.10.3120.10">
    <property type="entry name" value="Trigger factor, C-terminal domain"/>
    <property type="match status" value="1"/>
</dbReference>
<dbReference type="SUPFAM" id="SSF54534">
    <property type="entry name" value="FKBP-like"/>
    <property type="match status" value="1"/>
</dbReference>
<keyword evidence="6 12" id="KW-0697">Rotamase</keyword>
<evidence type="ECO:0000256" key="9">
    <source>
        <dbReference type="ARBA" id="ARBA00023306"/>
    </source>
</evidence>
<dbReference type="InterPro" id="IPR036611">
    <property type="entry name" value="Trigger_fac_ribosome-bd_sf"/>
</dbReference>
<evidence type="ECO:0000256" key="13">
    <source>
        <dbReference type="PROSITE-ProRule" id="PRU00277"/>
    </source>
</evidence>
<dbReference type="Pfam" id="PF05697">
    <property type="entry name" value="Trigger_N"/>
    <property type="match status" value="1"/>
</dbReference>
<organism evidence="16 17">
    <name type="scientific">Heliophilum fasciatum</name>
    <dbReference type="NCBI Taxonomy" id="35700"/>
    <lineage>
        <taxon>Bacteria</taxon>
        <taxon>Bacillati</taxon>
        <taxon>Bacillota</taxon>
        <taxon>Clostridia</taxon>
        <taxon>Eubacteriales</taxon>
        <taxon>Heliobacteriaceae</taxon>
        <taxon>Heliophilum</taxon>
    </lineage>
</organism>
<dbReference type="Pfam" id="PF00254">
    <property type="entry name" value="FKBP_C"/>
    <property type="match status" value="1"/>
</dbReference>
<dbReference type="InterPro" id="IPR005215">
    <property type="entry name" value="Trig_fac"/>
</dbReference>
<evidence type="ECO:0000256" key="8">
    <source>
        <dbReference type="ARBA" id="ARBA00023235"/>
    </source>
</evidence>
<keyword evidence="17" id="KW-1185">Reference proteome</keyword>
<dbReference type="EMBL" id="SLXT01000005">
    <property type="protein sequence ID" value="TCP67280.1"/>
    <property type="molecule type" value="Genomic_DNA"/>
</dbReference>
<dbReference type="GO" id="GO:0015031">
    <property type="term" value="P:protein transport"/>
    <property type="evidence" value="ECO:0007669"/>
    <property type="project" value="UniProtKB-UniRule"/>
</dbReference>
<keyword evidence="5 12" id="KW-0132">Cell division</keyword>
<evidence type="ECO:0000256" key="14">
    <source>
        <dbReference type="RuleBase" id="RU003914"/>
    </source>
</evidence>
<evidence type="ECO:0000256" key="1">
    <source>
        <dbReference type="ARBA" id="ARBA00000971"/>
    </source>
</evidence>
<evidence type="ECO:0000313" key="16">
    <source>
        <dbReference type="EMBL" id="TCP67280.1"/>
    </source>
</evidence>
<evidence type="ECO:0000256" key="10">
    <source>
        <dbReference type="ARBA" id="ARBA00024849"/>
    </source>
</evidence>
<comment type="catalytic activity">
    <reaction evidence="1 12 13">
        <text>[protein]-peptidylproline (omega=180) = [protein]-peptidylproline (omega=0)</text>
        <dbReference type="Rhea" id="RHEA:16237"/>
        <dbReference type="Rhea" id="RHEA-COMP:10747"/>
        <dbReference type="Rhea" id="RHEA-COMP:10748"/>
        <dbReference type="ChEBI" id="CHEBI:83833"/>
        <dbReference type="ChEBI" id="CHEBI:83834"/>
        <dbReference type="EC" id="5.2.1.8"/>
    </reaction>
</comment>
<dbReference type="PIRSF" id="PIRSF003095">
    <property type="entry name" value="Trigger_factor"/>
    <property type="match status" value="1"/>
</dbReference>
<dbReference type="GO" id="GO:0044183">
    <property type="term" value="F:protein folding chaperone"/>
    <property type="evidence" value="ECO:0007669"/>
    <property type="project" value="TreeGrafter"/>
</dbReference>
<dbReference type="InterPro" id="IPR001179">
    <property type="entry name" value="PPIase_FKBP_dom"/>
</dbReference>
<dbReference type="InterPro" id="IPR027304">
    <property type="entry name" value="Trigger_fact/SurA_dom_sf"/>
</dbReference>
<evidence type="ECO:0000256" key="5">
    <source>
        <dbReference type="ARBA" id="ARBA00022618"/>
    </source>
</evidence>
<comment type="similarity">
    <text evidence="2 12 14">Belongs to the FKBP-type PPIase family. Tig subfamily.</text>
</comment>
<evidence type="ECO:0000313" key="17">
    <source>
        <dbReference type="Proteomes" id="UP000294813"/>
    </source>
</evidence>
<evidence type="ECO:0000256" key="7">
    <source>
        <dbReference type="ARBA" id="ARBA00023186"/>
    </source>
</evidence>
<comment type="caution">
    <text evidence="16">The sequence shown here is derived from an EMBL/GenBank/DDBJ whole genome shotgun (WGS) entry which is preliminary data.</text>
</comment>
<comment type="function">
    <text evidence="10 12">Involved in protein export. Acts as a chaperone by maintaining the newly synthesized protein in an open conformation. Functions as a peptidyl-prolyl cis-trans isomerase.</text>
</comment>
<comment type="domain">
    <text evidence="12">Consists of 3 domains; the N-terminus binds the ribosome, the middle domain has PPIase activity, while the C-terminus has intrinsic chaperone activity on its own.</text>
</comment>
<evidence type="ECO:0000256" key="11">
    <source>
        <dbReference type="ARBA" id="ARBA00029986"/>
    </source>
</evidence>
<reference evidence="16 17" key="1">
    <citation type="submission" date="2019-03" db="EMBL/GenBank/DDBJ databases">
        <title>Genomic Encyclopedia of Type Strains, Phase IV (KMG-IV): sequencing the most valuable type-strain genomes for metagenomic binning, comparative biology and taxonomic classification.</title>
        <authorList>
            <person name="Goeker M."/>
        </authorList>
    </citation>
    <scope>NUCLEOTIDE SEQUENCE [LARGE SCALE GENOMIC DNA]</scope>
    <source>
        <strain evidence="16 17">DSM 11170</strain>
    </source>
</reference>
<name>A0A4R2RSP5_9FIRM</name>
<evidence type="ECO:0000256" key="3">
    <source>
        <dbReference type="ARBA" id="ARBA00013194"/>
    </source>
</evidence>
<evidence type="ECO:0000256" key="12">
    <source>
        <dbReference type="HAMAP-Rule" id="MF_00303"/>
    </source>
</evidence>
<proteinExistence type="inferred from homology"/>
<dbReference type="GO" id="GO:0051301">
    <property type="term" value="P:cell division"/>
    <property type="evidence" value="ECO:0007669"/>
    <property type="project" value="UniProtKB-KW"/>
</dbReference>
<feature type="domain" description="PPIase FKBP-type" evidence="15">
    <location>
        <begin position="164"/>
        <end position="224"/>
    </location>
</feature>
<keyword evidence="8 12" id="KW-0413">Isomerase</keyword>
<keyword evidence="12" id="KW-0963">Cytoplasm</keyword>
<dbReference type="Pfam" id="PF05698">
    <property type="entry name" value="Trigger_C"/>
    <property type="match status" value="1"/>
</dbReference>
<evidence type="ECO:0000256" key="2">
    <source>
        <dbReference type="ARBA" id="ARBA00005464"/>
    </source>
</evidence>
<keyword evidence="7 12" id="KW-0143">Chaperone</keyword>
<dbReference type="GO" id="GO:0051083">
    <property type="term" value="P:'de novo' cotranslational protein folding"/>
    <property type="evidence" value="ECO:0007669"/>
    <property type="project" value="TreeGrafter"/>
</dbReference>
<keyword evidence="9 12" id="KW-0131">Cell cycle</keyword>
<dbReference type="PROSITE" id="PS50059">
    <property type="entry name" value="FKBP_PPIASE"/>
    <property type="match status" value="1"/>
</dbReference>
<dbReference type="InterPro" id="IPR008881">
    <property type="entry name" value="Trigger_fac_ribosome-bd_bac"/>
</dbReference>
<dbReference type="InterPro" id="IPR037041">
    <property type="entry name" value="Trigger_fac_C_sf"/>
</dbReference>
<dbReference type="SUPFAM" id="SSF102735">
    <property type="entry name" value="Trigger factor ribosome-binding domain"/>
    <property type="match status" value="1"/>
</dbReference>
<dbReference type="AlphaFoldDB" id="A0A4R2RSP5"/>
<dbReference type="PANTHER" id="PTHR30560:SF3">
    <property type="entry name" value="TRIGGER FACTOR-LIKE PROTEIN TIG, CHLOROPLASTIC"/>
    <property type="match status" value="1"/>
</dbReference>
<dbReference type="SUPFAM" id="SSF109998">
    <property type="entry name" value="Triger factor/SurA peptide-binding domain-like"/>
    <property type="match status" value="1"/>
</dbReference>
<dbReference type="HAMAP" id="MF_00303">
    <property type="entry name" value="Trigger_factor_Tig"/>
    <property type="match status" value="1"/>
</dbReference>
<dbReference type="EC" id="5.2.1.8" evidence="3 12"/>
<accession>A0A4R2RSP5</accession>
<dbReference type="GO" id="GO:0043022">
    <property type="term" value="F:ribosome binding"/>
    <property type="evidence" value="ECO:0007669"/>
    <property type="project" value="TreeGrafter"/>
</dbReference>
<dbReference type="Gene3D" id="3.10.50.40">
    <property type="match status" value="1"/>
</dbReference>
<evidence type="ECO:0000259" key="15">
    <source>
        <dbReference type="PROSITE" id="PS50059"/>
    </source>
</evidence>
<comment type="subcellular location">
    <subcellularLocation>
        <location evidence="12">Cytoplasm</location>
    </subcellularLocation>
    <text evidence="12">About half TF is bound to the ribosome near the polypeptide exit tunnel while the other half is free in the cytoplasm.</text>
</comment>
<dbReference type="PANTHER" id="PTHR30560">
    <property type="entry name" value="TRIGGER FACTOR CHAPERONE AND PEPTIDYL-PROLYL CIS/TRANS ISOMERASE"/>
    <property type="match status" value="1"/>
</dbReference>
<dbReference type="GO" id="GO:0005737">
    <property type="term" value="C:cytoplasm"/>
    <property type="evidence" value="ECO:0007669"/>
    <property type="project" value="UniProtKB-SubCell"/>
</dbReference>
<dbReference type="NCBIfam" id="TIGR00115">
    <property type="entry name" value="tig"/>
    <property type="match status" value="1"/>
</dbReference>
<dbReference type="GO" id="GO:0043335">
    <property type="term" value="P:protein unfolding"/>
    <property type="evidence" value="ECO:0007669"/>
    <property type="project" value="TreeGrafter"/>
</dbReference>
<protein>
    <recommendedName>
        <fullName evidence="4 12">Trigger factor</fullName>
        <shortName evidence="12">TF</shortName>
        <ecNumber evidence="3 12">5.2.1.8</ecNumber>
    </recommendedName>
    <alternativeName>
        <fullName evidence="11 12">PPIase</fullName>
    </alternativeName>
</protein>
<dbReference type="OrthoDB" id="9767721at2"/>
<sequence>MKATVEKSNQHTAVLTIEADAKQFEAALQRAYKKVVQKVQVPGFRKGKVPRVILEARYGKEVLFEDALEILIPEAYAEAVTELQVEPVAQPQIEVEKIEAGQPLVFKATVTVKPEVTLGEYKGIEVDMQPVEVSDEDVEKQLQTMQKRHAQIKTLGEGEAAQLGDTAVIDFTGYKEGVPFEGGEGEDYSLELGSGSFIAGFEEGLVGAVTGQELDLNLTFPAEYHVADLAGKDVVFKVKVKEIKRREVAALDDEFAKDVSEFETLEELKADVRANLLKQAEKTQEQKRINDIVARVVDNATVDIPQVMIDNEVADMLKDYGRRLEYQGLTLEKFMELTGQTEEFLKEQFAPEAEKVVKRELVLAAVAKAEGLTVTEEEIDQEIEAMAAQYRQKPQQLRKLLASRGQIEGLAENLLLQKASALITGKTAE</sequence>
<dbReference type="InterPro" id="IPR046357">
    <property type="entry name" value="PPIase_dom_sf"/>
</dbReference>
<dbReference type="InterPro" id="IPR008880">
    <property type="entry name" value="Trigger_fac_C"/>
</dbReference>
<dbReference type="RefSeq" id="WP_131918529.1">
    <property type="nucleotide sequence ID" value="NZ_JAOQNU010000005.1"/>
</dbReference>
<gene>
    <name evidence="12" type="primary">tig</name>
    <name evidence="16" type="ORF">EDD73_105181</name>
</gene>